<dbReference type="SUPFAM" id="SSF55874">
    <property type="entry name" value="ATPase domain of HSP90 chaperone/DNA topoisomerase II/histidine kinase"/>
    <property type="match status" value="1"/>
</dbReference>
<gene>
    <name evidence="2" type="ORF">C8A01DRAFT_18932</name>
</gene>
<reference evidence="3" key="1">
    <citation type="journal article" date="2023" name="Mol. Phylogenet. Evol.">
        <title>Genome-scale phylogeny and comparative genomics of the fungal order Sordariales.</title>
        <authorList>
            <person name="Hensen N."/>
            <person name="Bonometti L."/>
            <person name="Westerberg I."/>
            <person name="Brannstrom I.O."/>
            <person name="Guillou S."/>
            <person name="Cros-Aarteil S."/>
            <person name="Calhoun S."/>
            <person name="Haridas S."/>
            <person name="Kuo A."/>
            <person name="Mondo S."/>
            <person name="Pangilinan J."/>
            <person name="Riley R."/>
            <person name="LaButti K."/>
            <person name="Andreopoulos B."/>
            <person name="Lipzen A."/>
            <person name="Chen C."/>
            <person name="Yan M."/>
            <person name="Daum C."/>
            <person name="Ng V."/>
            <person name="Clum A."/>
            <person name="Steindorff A."/>
            <person name="Ohm R.A."/>
            <person name="Martin F."/>
            <person name="Silar P."/>
            <person name="Natvig D.O."/>
            <person name="Lalanne C."/>
            <person name="Gautier V."/>
            <person name="Ament-Velasquez S.L."/>
            <person name="Kruys A."/>
            <person name="Hutchinson M.I."/>
            <person name="Powell A.J."/>
            <person name="Barry K."/>
            <person name="Miller A.N."/>
            <person name="Grigoriev I.V."/>
            <person name="Debuchy R."/>
            <person name="Gladieux P."/>
            <person name="Hiltunen Thoren M."/>
            <person name="Johannesson H."/>
        </authorList>
    </citation>
    <scope>NUCLEOTIDE SEQUENCE [LARGE SCALE GENOMIC DNA]</scope>
    <source>
        <strain evidence="3">CBS 284.82</strain>
    </source>
</reference>
<dbReference type="InterPro" id="IPR052957">
    <property type="entry name" value="Auxin_embryo_med"/>
</dbReference>
<dbReference type="NCBIfam" id="NF047352">
    <property type="entry name" value="P_loop_sacsin"/>
    <property type="match status" value="1"/>
</dbReference>
<name>A0AAN6PBC3_9PEZI</name>
<evidence type="ECO:0000313" key="3">
    <source>
        <dbReference type="Proteomes" id="UP001303115"/>
    </source>
</evidence>
<dbReference type="Gene3D" id="3.30.565.10">
    <property type="entry name" value="Histidine kinase-like ATPase, C-terminal domain"/>
    <property type="match status" value="1"/>
</dbReference>
<evidence type="ECO:0000313" key="2">
    <source>
        <dbReference type="EMBL" id="KAK4034237.1"/>
    </source>
</evidence>
<protein>
    <submittedName>
        <fullName evidence="2">Uncharacterized protein</fullName>
    </submittedName>
</protein>
<organism evidence="2 3">
    <name type="scientific">Parachaetomium inaequale</name>
    <dbReference type="NCBI Taxonomy" id="2588326"/>
    <lineage>
        <taxon>Eukaryota</taxon>
        <taxon>Fungi</taxon>
        <taxon>Dikarya</taxon>
        <taxon>Ascomycota</taxon>
        <taxon>Pezizomycotina</taxon>
        <taxon>Sordariomycetes</taxon>
        <taxon>Sordariomycetidae</taxon>
        <taxon>Sordariales</taxon>
        <taxon>Chaetomiaceae</taxon>
        <taxon>Parachaetomium</taxon>
    </lineage>
</organism>
<dbReference type="EMBL" id="MU854488">
    <property type="protein sequence ID" value="KAK4034237.1"/>
    <property type="molecule type" value="Genomic_DNA"/>
</dbReference>
<dbReference type="PANTHER" id="PTHR32387:SF0">
    <property type="entry name" value="PROTEIN NO VEIN"/>
    <property type="match status" value="1"/>
</dbReference>
<comment type="caution">
    <text evidence="2">The sequence shown here is derived from an EMBL/GenBank/DDBJ whole genome shotgun (WGS) entry which is preliminary data.</text>
</comment>
<feature type="compositionally biased region" description="Polar residues" evidence="1">
    <location>
        <begin position="1419"/>
        <end position="1432"/>
    </location>
</feature>
<accession>A0AAN6PBC3</accession>
<dbReference type="InterPro" id="IPR036890">
    <property type="entry name" value="HATPase_C_sf"/>
</dbReference>
<sequence>MSGTTCPSSRAEARQLVQSIAKQHGHIRQEVLDRMSDADRREVEDAMQMKDGLIASSVVTLARNLYTSNARCVFELLQNAEDNHFIQARTHGEMPNVSFSLYLNQLVLECNEDGFTERNLRAICNVGQSSKTGAQGYIGEKGIGFKSVFMAAYRVHVQSGHFSFHFLHRQGDSGMGMITPVWEEDVEYLGDRCTRITLDLQQSGTPEEQATRNQTIRNQLLEIHDEILLFMKKIQEIKITFYDCENGETGEPIRTITHSINRQDTRAVCQKHTSDMGRERTCRRYYHITKHTARGLAKASGRIYSESEETSKAYSKGEVVLAFPLTKDSVPVLERQWLFAFLPVRQMGFKFLIQADFVTQANRQDIVTTSARNQGLATGVADAFIKGVLQLCDHQTLQYQWMRYLPEENAYPWDHFWKQVMAKIKERITTTPILRPAVPGPLRMIRNSRRHLLYHLDASGQPLLPDVDPGLYLSLQYQNADLRRLDGFGLEAMSMVENIERARADLATPISRMRTMQEEDWHSRVADLLHVPFTNGWADCCRDVMRLDLLPLRDGVWTSSMFGPVYHPKVDGTDLDIPPGLPFKVIDPRASNNASRKQLFDAVGVQHAPVSIVRAAVLARYHNAQPTLQESVSYLRFLYLTESFTSHPYHYGRLRIYSHRGQLEDAAKVDVYLRDDEDPYGATQLLRPTSPGPGAGCGAPGFDALFTHEEYFQDSPSDRPGCSWEWWIGRFCGLRHWVPLTTDADDETEEITPVCGYVAQYRPEKYLGLLRANWEQHGLESMEGDSAIIQELGRVPVLCQGPGINLRPLSSTYLPIRELVTLCSRFMLDGEFFPWLMLDAPLNNDTAPTEWSCLGSAFGLGYNRQLLDFALAVLKSILDANPLARDLRHPERMYALYGYLQAKVDESSDAAACQDKIRTTFASRSFIFVPQGKTHRRGWVKPERCLWSAPIPMRTKYTLARVYAEESSSNCDLSRLETFFMHTLEIPSCTWEDIVEEIRSCKTQRGITRARARELYGCFVDMRLIGISASDLKRTFECEALICGFDESWYTAPDCLWSSATTIRGKLILNDLYNDLGDFFVGILGVSELTAELVYEKLTSQDDPELSVKEAKESLVAFNSFLTIGSGDFDSTPVIENRVFPLRFPSGEVMLRAGTEGFALMDRKSLGEDFATSAKFLDFGMDEVLQLQPLIKWAGLGDRYLSKSVKEISCADRESTRPISSARRDIRGKAHALLRIAVTYNSPRTQRDQNEFYILLQNSETLETGKITAELLLRQNDEVLRVEKNSASLHICEGTDGLRVYVPRDNRSQEVCFHSKLPRRLCEWMMTDPTTEITQPVSSDAVAVVQSVLSAQSFALDDILDEHGIMEVDIANGDIEIPVAEDEDASISRASSPATPPAEANNSDPPRPETPPPRHHAQTESSSDDTLGSLTPLSSVASPEVIATSYVAARSSQAASRPRLRPMDAYGIVQEDQYASLLRNVVRAARHTTFPSRGTFDMSALHAALPGVPADNAAAAEAYRLRSTSQIERDKRIGAAGELFVSLSSRGRMTAVALTHHLGL</sequence>
<keyword evidence="3" id="KW-1185">Reference proteome</keyword>
<evidence type="ECO:0000256" key="1">
    <source>
        <dbReference type="SAM" id="MobiDB-lite"/>
    </source>
</evidence>
<dbReference type="PANTHER" id="PTHR32387">
    <property type="entry name" value="WU:FJ29H11"/>
    <property type="match status" value="1"/>
</dbReference>
<proteinExistence type="predicted"/>
<feature type="region of interest" description="Disordered" evidence="1">
    <location>
        <begin position="1382"/>
        <end position="1432"/>
    </location>
</feature>
<dbReference type="Proteomes" id="UP001303115">
    <property type="component" value="Unassembled WGS sequence"/>
</dbReference>